<evidence type="ECO:0000259" key="2">
    <source>
        <dbReference type="Pfam" id="PF00582"/>
    </source>
</evidence>
<gene>
    <name evidence="3" type="ORF">Nmn1133_04175</name>
</gene>
<dbReference type="AlphaFoldDB" id="A0AAJ4UVK1"/>
<dbReference type="Gene3D" id="3.40.50.12370">
    <property type="match status" value="1"/>
</dbReference>
<dbReference type="EMBL" id="RJJC01000001">
    <property type="protein sequence ID" value="RNJ25959.1"/>
    <property type="molecule type" value="Genomic_DNA"/>
</dbReference>
<name>A0AAJ4UVK1_9EURY</name>
<dbReference type="InterPro" id="IPR006016">
    <property type="entry name" value="UspA"/>
</dbReference>
<dbReference type="Pfam" id="PF00582">
    <property type="entry name" value="Usp"/>
    <property type="match status" value="1"/>
</dbReference>
<keyword evidence="4" id="KW-1185">Reference proteome</keyword>
<sequence length="147" mass="15756">MTEPFSQRVIVPVANRDDATATTAALRPYVEGSDSTVIAVHVIKKAGGAPDKASVEQREQRAEEIFQIVADKLADSEITLETDLRYGTDIASSIVDAAHDSTASAIVFTPRGGSRWRKLLTGDVTHNLVQSSDIPILVLPDREVSGA</sequence>
<evidence type="ECO:0000256" key="1">
    <source>
        <dbReference type="ARBA" id="ARBA00008791"/>
    </source>
</evidence>
<dbReference type="CDD" id="cd00293">
    <property type="entry name" value="USP-like"/>
    <property type="match status" value="1"/>
</dbReference>
<feature type="domain" description="UspA" evidence="2">
    <location>
        <begin position="7"/>
        <end position="140"/>
    </location>
</feature>
<evidence type="ECO:0000313" key="4">
    <source>
        <dbReference type="Proteomes" id="UP000270581"/>
    </source>
</evidence>
<reference evidence="3 4" key="1">
    <citation type="submission" date="2018-11" db="EMBL/GenBank/DDBJ databases">
        <title>Genome sequences of Natronomonas sp. CBA1133.</title>
        <authorList>
            <person name="Roh S.W."/>
            <person name="Cha I.-T."/>
        </authorList>
    </citation>
    <scope>NUCLEOTIDE SEQUENCE [LARGE SCALE GENOMIC DNA]</scope>
    <source>
        <strain evidence="3 4">CBA1133</strain>
    </source>
</reference>
<dbReference type="PANTHER" id="PTHR46268:SF6">
    <property type="entry name" value="UNIVERSAL STRESS PROTEIN UP12"/>
    <property type="match status" value="1"/>
</dbReference>
<organism evidence="3 4">
    <name type="scientific">Halosegnis longus</name>
    <dbReference type="NCBI Taxonomy" id="2216012"/>
    <lineage>
        <taxon>Archaea</taxon>
        <taxon>Methanobacteriati</taxon>
        <taxon>Methanobacteriota</taxon>
        <taxon>Stenosarchaea group</taxon>
        <taxon>Halobacteria</taxon>
        <taxon>Halobacteriales</taxon>
        <taxon>Natronomonadaceae</taxon>
        <taxon>Halosegnis</taxon>
    </lineage>
</organism>
<dbReference type="SUPFAM" id="SSF52402">
    <property type="entry name" value="Adenine nucleotide alpha hydrolases-like"/>
    <property type="match status" value="1"/>
</dbReference>
<comment type="similarity">
    <text evidence="1">Belongs to the universal stress protein A family.</text>
</comment>
<dbReference type="PANTHER" id="PTHR46268">
    <property type="entry name" value="STRESS RESPONSE PROTEIN NHAX"/>
    <property type="match status" value="1"/>
</dbReference>
<evidence type="ECO:0000313" key="3">
    <source>
        <dbReference type="EMBL" id="RNJ25959.1"/>
    </source>
</evidence>
<comment type="caution">
    <text evidence="3">The sequence shown here is derived from an EMBL/GenBank/DDBJ whole genome shotgun (WGS) entry which is preliminary data.</text>
</comment>
<dbReference type="Proteomes" id="UP000270581">
    <property type="component" value="Unassembled WGS sequence"/>
</dbReference>
<protein>
    <submittedName>
        <fullName evidence="3">Universal stress protein</fullName>
    </submittedName>
</protein>
<accession>A0AAJ4UVK1</accession>
<dbReference type="RefSeq" id="WP_075938243.1">
    <property type="nucleotide sequence ID" value="NZ_BDJH01000002.1"/>
</dbReference>
<proteinExistence type="inferred from homology"/>